<dbReference type="VEuPathDB" id="FungiDB:AeMF1_002799"/>
<accession>A0A6G0X1D7</accession>
<gene>
    <name evidence="3" type="ORF">Ae201684_009270</name>
</gene>
<feature type="compositionally biased region" description="Polar residues" evidence="1">
    <location>
        <begin position="213"/>
        <end position="222"/>
    </location>
</feature>
<proteinExistence type="predicted"/>
<keyword evidence="4" id="KW-1185">Reference proteome</keyword>
<evidence type="ECO:0000256" key="2">
    <source>
        <dbReference type="SAM" id="Phobius"/>
    </source>
</evidence>
<feature type="compositionally biased region" description="Low complexity" evidence="1">
    <location>
        <begin position="148"/>
        <end position="162"/>
    </location>
</feature>
<keyword evidence="2" id="KW-1133">Transmembrane helix</keyword>
<organism evidence="3 4">
    <name type="scientific">Aphanomyces euteiches</name>
    <dbReference type="NCBI Taxonomy" id="100861"/>
    <lineage>
        <taxon>Eukaryota</taxon>
        <taxon>Sar</taxon>
        <taxon>Stramenopiles</taxon>
        <taxon>Oomycota</taxon>
        <taxon>Saprolegniomycetes</taxon>
        <taxon>Saprolegniales</taxon>
        <taxon>Verrucalvaceae</taxon>
        <taxon>Aphanomyces</taxon>
    </lineage>
</organism>
<protein>
    <recommendedName>
        <fullName evidence="5">Transmembrane protein</fullName>
    </recommendedName>
</protein>
<evidence type="ECO:0000313" key="4">
    <source>
        <dbReference type="Proteomes" id="UP000481153"/>
    </source>
</evidence>
<feature type="transmembrane region" description="Helical" evidence="2">
    <location>
        <begin position="114"/>
        <end position="133"/>
    </location>
</feature>
<feature type="compositionally biased region" description="Low complexity" evidence="1">
    <location>
        <begin position="240"/>
        <end position="256"/>
    </location>
</feature>
<evidence type="ECO:0000313" key="3">
    <source>
        <dbReference type="EMBL" id="KAF0733698.1"/>
    </source>
</evidence>
<comment type="caution">
    <text evidence="3">The sequence shown here is derived from an EMBL/GenBank/DDBJ whole genome shotgun (WGS) entry which is preliminary data.</text>
</comment>
<feature type="region of interest" description="Disordered" evidence="1">
    <location>
        <begin position="213"/>
        <end position="262"/>
    </location>
</feature>
<sequence>MPVQRDAVLATRIPSPFTADDLSMSWSTVFSDAMTSTTSRIVQAILVIVIFCVFSTIAASNIEVHGNLRGVETSPTLLPTLKPSNMTSLAAYKSTIRPVTSAPPQTTRSSSLNLTHWLMISLLASALFCTVVYHCRRSTEDKNAQPMTTSSSAPQQTASTSPEWPAPPLINRPSSALTIPTPRPATPVGGAFSDQLDNDQSYQFNHDFSFTSKLSDSRNPSDMSAGVRPSDDVSHQSGKPSSPFSWTSNSSDSSDPGYGGWWGRGSYLVL</sequence>
<name>A0A6G0X1D7_9STRA</name>
<feature type="transmembrane region" description="Helical" evidence="2">
    <location>
        <begin position="41"/>
        <end position="62"/>
    </location>
</feature>
<keyword evidence="2" id="KW-0812">Transmembrane</keyword>
<evidence type="ECO:0008006" key="5">
    <source>
        <dbReference type="Google" id="ProtNLM"/>
    </source>
</evidence>
<reference evidence="3 4" key="1">
    <citation type="submission" date="2019-07" db="EMBL/GenBank/DDBJ databases">
        <title>Genomics analysis of Aphanomyces spp. identifies a new class of oomycete effector associated with host adaptation.</title>
        <authorList>
            <person name="Gaulin E."/>
        </authorList>
    </citation>
    <scope>NUCLEOTIDE SEQUENCE [LARGE SCALE GENOMIC DNA]</scope>
    <source>
        <strain evidence="3 4">ATCC 201684</strain>
    </source>
</reference>
<evidence type="ECO:0000256" key="1">
    <source>
        <dbReference type="SAM" id="MobiDB-lite"/>
    </source>
</evidence>
<feature type="region of interest" description="Disordered" evidence="1">
    <location>
        <begin position="140"/>
        <end position="196"/>
    </location>
</feature>
<dbReference type="EMBL" id="VJMJ01000119">
    <property type="protein sequence ID" value="KAF0733698.1"/>
    <property type="molecule type" value="Genomic_DNA"/>
</dbReference>
<dbReference type="AlphaFoldDB" id="A0A6G0X1D7"/>
<keyword evidence="2" id="KW-0472">Membrane</keyword>
<dbReference type="Proteomes" id="UP000481153">
    <property type="component" value="Unassembled WGS sequence"/>
</dbReference>